<proteinExistence type="predicted"/>
<evidence type="ECO:0000313" key="2">
    <source>
        <dbReference type="EMBL" id="CAJ1967162.1"/>
    </source>
</evidence>
<reference evidence="2" key="1">
    <citation type="submission" date="2023-08" db="EMBL/GenBank/DDBJ databases">
        <authorList>
            <person name="Audoor S."/>
            <person name="Bilcke G."/>
        </authorList>
    </citation>
    <scope>NUCLEOTIDE SEQUENCE</scope>
</reference>
<accession>A0AAD2GCH6</accession>
<dbReference type="AlphaFoldDB" id="A0AAD2GCH6"/>
<sequence>MAKERAAYQESQGLPARRTTRQAAQTQQVETQLAELQAEVASMKSNNVPATIPAKAATQISQVTMGTAGSTAMGGRNQQATASQRPVQQPTPGTTASNEMDTNADTCCLGKNFVIMSYTPRLADVYAYDPALPPTNVPIVSGATAYDCPQSGTTFILIFNEALYYGNRLDHSLINPNQVRKFGIPLWDNPFDEMRNNGIETKPIFVALKPKGTKLLFDSRAPTDRELANCPHIDMTGKVPWNPGTVQLGKVSIVHEDTIDDPRSKEAELRQLDPIMQGMSGERRRLLEESNIDMEEVKCSRWSEGCRNHQGLCL</sequence>
<gene>
    <name evidence="2" type="ORF">CYCCA115_LOCUS22643</name>
</gene>
<dbReference type="Proteomes" id="UP001295423">
    <property type="component" value="Unassembled WGS sequence"/>
</dbReference>
<dbReference type="EMBL" id="CAKOGP040002314">
    <property type="protein sequence ID" value="CAJ1967162.1"/>
    <property type="molecule type" value="Genomic_DNA"/>
</dbReference>
<feature type="region of interest" description="Disordered" evidence="1">
    <location>
        <begin position="67"/>
        <end position="102"/>
    </location>
</feature>
<keyword evidence="3" id="KW-1185">Reference proteome</keyword>
<feature type="compositionally biased region" description="Low complexity" evidence="1">
    <location>
        <begin position="21"/>
        <end position="30"/>
    </location>
</feature>
<name>A0AAD2GCH6_9STRA</name>
<feature type="compositionally biased region" description="Polar residues" evidence="1">
    <location>
        <begin position="76"/>
        <end position="102"/>
    </location>
</feature>
<protein>
    <submittedName>
        <fullName evidence="2">Uncharacterized protein</fullName>
    </submittedName>
</protein>
<evidence type="ECO:0000313" key="3">
    <source>
        <dbReference type="Proteomes" id="UP001295423"/>
    </source>
</evidence>
<feature type="region of interest" description="Disordered" evidence="1">
    <location>
        <begin position="1"/>
        <end position="30"/>
    </location>
</feature>
<comment type="caution">
    <text evidence="2">The sequence shown here is derived from an EMBL/GenBank/DDBJ whole genome shotgun (WGS) entry which is preliminary data.</text>
</comment>
<organism evidence="2 3">
    <name type="scientific">Cylindrotheca closterium</name>
    <dbReference type="NCBI Taxonomy" id="2856"/>
    <lineage>
        <taxon>Eukaryota</taxon>
        <taxon>Sar</taxon>
        <taxon>Stramenopiles</taxon>
        <taxon>Ochrophyta</taxon>
        <taxon>Bacillariophyta</taxon>
        <taxon>Bacillariophyceae</taxon>
        <taxon>Bacillariophycidae</taxon>
        <taxon>Bacillariales</taxon>
        <taxon>Bacillariaceae</taxon>
        <taxon>Cylindrotheca</taxon>
    </lineage>
</organism>
<evidence type="ECO:0000256" key="1">
    <source>
        <dbReference type="SAM" id="MobiDB-lite"/>
    </source>
</evidence>